<dbReference type="InterPro" id="IPR007159">
    <property type="entry name" value="SpoVT-AbrB_dom"/>
</dbReference>
<comment type="caution">
    <text evidence="3">The sequence shown here is derived from an EMBL/GenBank/DDBJ whole genome shotgun (WGS) entry which is preliminary data.</text>
</comment>
<dbReference type="Proteomes" id="UP000176389">
    <property type="component" value="Unassembled WGS sequence"/>
</dbReference>
<gene>
    <name evidence="3" type="ORF">A2Z11_01330</name>
</gene>
<dbReference type="GO" id="GO:0003677">
    <property type="term" value="F:DNA binding"/>
    <property type="evidence" value="ECO:0007669"/>
    <property type="project" value="UniProtKB-UniRule"/>
</dbReference>
<keyword evidence="1" id="KW-0238">DNA-binding</keyword>
<evidence type="ECO:0000313" key="4">
    <source>
        <dbReference type="Proteomes" id="UP000176389"/>
    </source>
</evidence>
<proteinExistence type="predicted"/>
<dbReference type="Pfam" id="PF04014">
    <property type="entry name" value="MazE_antitoxin"/>
    <property type="match status" value="1"/>
</dbReference>
<evidence type="ECO:0000256" key="1">
    <source>
        <dbReference type="PROSITE-ProRule" id="PRU01076"/>
    </source>
</evidence>
<dbReference type="SMART" id="SM00966">
    <property type="entry name" value="SpoVT_AbrB"/>
    <property type="match status" value="1"/>
</dbReference>
<feature type="domain" description="SpoVT-AbrB" evidence="2">
    <location>
        <begin position="2"/>
        <end position="47"/>
    </location>
</feature>
<evidence type="ECO:0000259" key="2">
    <source>
        <dbReference type="PROSITE" id="PS51740"/>
    </source>
</evidence>
<dbReference type="NCBIfam" id="TIGR01439">
    <property type="entry name" value="lp_hng_hel_AbrB"/>
    <property type="match status" value="1"/>
</dbReference>
<protein>
    <recommendedName>
        <fullName evidence="2">SpoVT-AbrB domain-containing protein</fullName>
    </recommendedName>
</protein>
<reference evidence="3 4" key="1">
    <citation type="journal article" date="2016" name="Nat. Commun.">
        <title>Thousands of microbial genomes shed light on interconnected biogeochemical processes in an aquifer system.</title>
        <authorList>
            <person name="Anantharaman K."/>
            <person name="Brown C.T."/>
            <person name="Hug L.A."/>
            <person name="Sharon I."/>
            <person name="Castelle C.J."/>
            <person name="Probst A.J."/>
            <person name="Thomas B.C."/>
            <person name="Singh A."/>
            <person name="Wilkins M.J."/>
            <person name="Karaoz U."/>
            <person name="Brodie E.L."/>
            <person name="Williams K.H."/>
            <person name="Hubbard S.S."/>
            <person name="Banfield J.F."/>
        </authorList>
    </citation>
    <scope>NUCLEOTIDE SEQUENCE [LARGE SCALE GENOMIC DNA]</scope>
</reference>
<dbReference type="STRING" id="1802596.A2Z11_01330"/>
<name>A0A1G1WBR8_9BACT</name>
<dbReference type="AlphaFoldDB" id="A0A1G1WBR8"/>
<evidence type="ECO:0000313" key="3">
    <source>
        <dbReference type="EMBL" id="OGY25123.1"/>
    </source>
</evidence>
<dbReference type="InterPro" id="IPR037914">
    <property type="entry name" value="SpoVT-AbrB_sf"/>
</dbReference>
<dbReference type="PROSITE" id="PS51740">
    <property type="entry name" value="SPOVT_ABRB"/>
    <property type="match status" value="1"/>
</dbReference>
<dbReference type="EMBL" id="MHCS01000054">
    <property type="protein sequence ID" value="OGY25123.1"/>
    <property type="molecule type" value="Genomic_DNA"/>
</dbReference>
<organism evidence="3 4">
    <name type="scientific">Candidatus Woykebacteria bacterium RBG_16_43_9</name>
    <dbReference type="NCBI Taxonomy" id="1802596"/>
    <lineage>
        <taxon>Bacteria</taxon>
        <taxon>Candidatus Woykeibacteriota</taxon>
    </lineage>
</organism>
<sequence length="88" mass="10319">MTKSSTITSKRQITIPAKLFKKIGFSEREKVLVVEREGELVITPMLKKVEKLAGSLRVPEKWRGKDIEEIIEESKLEYFREKEAKRKK</sequence>
<dbReference type="SUPFAM" id="SSF89447">
    <property type="entry name" value="AbrB/MazE/MraZ-like"/>
    <property type="match status" value="1"/>
</dbReference>
<dbReference type="Gene3D" id="2.10.260.10">
    <property type="match status" value="1"/>
</dbReference>
<accession>A0A1G1WBR8</accession>